<dbReference type="AlphaFoldDB" id="A0A0D6B7B7"/>
<gene>
    <name evidence="1" type="ORF">NHU_03914</name>
</gene>
<dbReference type="Proteomes" id="UP000064912">
    <property type="component" value="Chromosome"/>
</dbReference>
<sequence length="274" mass="28639">MRVVTHRAALSAETLDRPEAVLQWLVSPSARLYCGPEQAAEDMMPEQTPVIFRKILPPRRAVARALPCWLFAAVLLALPGCVTEGGGVHRTIVADGRVAIVAPYGFCVDEGASRDDGDGAFVLLASCAALARGAEAAVPAEDAILTVSVAPSPGPGGSPEDRALVLQRYFSSDLGRAALARSGDPADVEVLETDTRGALFLVHSLDRGPGLAKGLRPDTWRAVFEANGRIVTAAATGFASRPIGDQAARALLQDLAGRSRAATESLPDPTMAQP</sequence>
<reference evidence="1 2" key="1">
    <citation type="submission" date="2015-02" db="EMBL/GenBank/DDBJ databases">
        <title>Genome sequene of Rhodovulum sulfidophilum DSM 2351.</title>
        <authorList>
            <person name="Nagao N."/>
        </authorList>
    </citation>
    <scope>NUCLEOTIDE SEQUENCE [LARGE SCALE GENOMIC DNA]</scope>
    <source>
        <strain evidence="1 2">DSM 2351</strain>
    </source>
</reference>
<evidence type="ECO:0000313" key="1">
    <source>
        <dbReference type="EMBL" id="BAQ71038.1"/>
    </source>
</evidence>
<evidence type="ECO:0008006" key="3">
    <source>
        <dbReference type="Google" id="ProtNLM"/>
    </source>
</evidence>
<name>A0A0D6B7B7_RHOSU</name>
<dbReference type="eggNOG" id="ENOG5032V55">
    <property type="taxonomic scope" value="Bacteria"/>
</dbReference>
<evidence type="ECO:0000313" key="2">
    <source>
        <dbReference type="Proteomes" id="UP000064912"/>
    </source>
</evidence>
<dbReference type="EMBL" id="AP014800">
    <property type="protein sequence ID" value="BAQ71038.1"/>
    <property type="molecule type" value="Genomic_DNA"/>
</dbReference>
<organism evidence="1 2">
    <name type="scientific">Rhodovulum sulfidophilum</name>
    <name type="common">Rhodobacter sulfidophilus</name>
    <dbReference type="NCBI Taxonomy" id="35806"/>
    <lineage>
        <taxon>Bacteria</taxon>
        <taxon>Pseudomonadati</taxon>
        <taxon>Pseudomonadota</taxon>
        <taxon>Alphaproteobacteria</taxon>
        <taxon>Rhodobacterales</taxon>
        <taxon>Paracoccaceae</taxon>
        <taxon>Rhodovulum</taxon>
    </lineage>
</organism>
<dbReference type="KEGG" id="rsu:NHU_03914"/>
<proteinExistence type="predicted"/>
<accession>A0A0D6B7B7</accession>
<dbReference type="PATRIC" id="fig|35806.4.peg.4015"/>
<protein>
    <recommendedName>
        <fullName evidence="3">Cation transport ATPase</fullName>
    </recommendedName>
</protein>